<dbReference type="Pfam" id="PF00175">
    <property type="entry name" value="NAD_binding_1"/>
    <property type="match status" value="1"/>
</dbReference>
<evidence type="ECO:0000256" key="7">
    <source>
        <dbReference type="ARBA" id="ARBA00023014"/>
    </source>
</evidence>
<gene>
    <name evidence="14" type="ordered locus">KSE_37410</name>
</gene>
<comment type="similarity">
    <text evidence="3">In the C-terminal section; belongs to the flavoprotein pyridine nucleotide cytochrome reductase family.</text>
</comment>
<evidence type="ECO:0000313" key="14">
    <source>
        <dbReference type="EMBL" id="BAJ29541.1"/>
    </source>
</evidence>
<dbReference type="SUPFAM" id="SSF46458">
    <property type="entry name" value="Globin-like"/>
    <property type="match status" value="1"/>
</dbReference>
<evidence type="ECO:0000256" key="5">
    <source>
        <dbReference type="ARBA" id="ARBA00022714"/>
    </source>
</evidence>
<dbReference type="PANTHER" id="PTHR47354:SF5">
    <property type="entry name" value="PROTEIN RFBI"/>
    <property type="match status" value="1"/>
</dbReference>
<comment type="cofactor">
    <cofactor evidence="1">
        <name>heme b</name>
        <dbReference type="ChEBI" id="CHEBI:60344"/>
    </cofactor>
</comment>
<protein>
    <recommendedName>
        <fullName evidence="4">nitric oxide dioxygenase</fullName>
        <ecNumber evidence="4">1.14.12.17</ecNumber>
    </recommendedName>
</protein>
<evidence type="ECO:0000259" key="12">
    <source>
        <dbReference type="PROSITE" id="PS01033"/>
    </source>
</evidence>
<keyword evidence="11" id="KW-0813">Transport</keyword>
<evidence type="ECO:0000256" key="6">
    <source>
        <dbReference type="ARBA" id="ARBA00022857"/>
    </source>
</evidence>
<comment type="catalytic activity">
    <reaction evidence="10">
        <text>2 nitric oxide + NADPH + 2 O2 = 2 nitrate + NADP(+) + H(+)</text>
        <dbReference type="Rhea" id="RHEA:19465"/>
        <dbReference type="ChEBI" id="CHEBI:15378"/>
        <dbReference type="ChEBI" id="CHEBI:15379"/>
        <dbReference type="ChEBI" id="CHEBI:16480"/>
        <dbReference type="ChEBI" id="CHEBI:17632"/>
        <dbReference type="ChEBI" id="CHEBI:57783"/>
        <dbReference type="ChEBI" id="CHEBI:58349"/>
        <dbReference type="EC" id="1.14.12.17"/>
    </reaction>
</comment>
<dbReference type="GO" id="GO:0005344">
    <property type="term" value="F:oxygen carrier activity"/>
    <property type="evidence" value="ECO:0007669"/>
    <property type="project" value="UniProtKB-KW"/>
</dbReference>
<evidence type="ECO:0000256" key="10">
    <source>
        <dbReference type="ARBA" id="ARBA00049433"/>
    </source>
</evidence>
<dbReference type="InterPro" id="IPR017927">
    <property type="entry name" value="FAD-bd_FR_type"/>
</dbReference>
<evidence type="ECO:0000256" key="11">
    <source>
        <dbReference type="RuleBase" id="RU000356"/>
    </source>
</evidence>
<evidence type="ECO:0000313" key="15">
    <source>
        <dbReference type="Proteomes" id="UP000007076"/>
    </source>
</evidence>
<dbReference type="Gene3D" id="3.40.50.80">
    <property type="entry name" value="Nucleotide-binding domain of ferredoxin-NADP reductase (FNR) module"/>
    <property type="match status" value="1"/>
</dbReference>
<keyword evidence="5" id="KW-0001">2Fe-2S</keyword>
<dbReference type="AlphaFoldDB" id="E4NEB0"/>
<dbReference type="Pfam" id="PF00042">
    <property type="entry name" value="Globin"/>
    <property type="match status" value="1"/>
</dbReference>
<evidence type="ECO:0000259" key="13">
    <source>
        <dbReference type="PROSITE" id="PS51384"/>
    </source>
</evidence>
<dbReference type="InterPro" id="IPR008333">
    <property type="entry name" value="Cbr1-like_FAD-bd_dom"/>
</dbReference>
<dbReference type="SUPFAM" id="SSF63380">
    <property type="entry name" value="Riboflavin synthase domain-like"/>
    <property type="match status" value="1"/>
</dbReference>
<sequence>MPFDPAVIRASFAVVERRADQLTKFFYAHLFTNNPGVEELFPARLAEQRDRLFAALTQLVTRLEEPEKLTGYLAALGRDHRKFQAAPEHYPAVGASLIAALKHFSGHSWTQEVEKSWLEAFTVISQAMIDAAAAVPDTVPRWWDAEVVDRRRATPDLAVLTLRPDRPYPYTAGQYLTACSDRRPQVWRPYSVACAPRTDNTLELHVRRIPDGLLSTALVNDVRLGETVRIGPPLGEAVLAPDSYRPLLMVAAGTGWAPVKALLEQLAQDGGRPTTVFVAARGDEDQYDLAAVHALVKEHPWLHAVLAAPERGGSRAEGVRLLREGLRAYGDCSGHDIHLAGPPDLAPGVGAQLLEQGAESAYLRHDPATPTFNRSRPLTPAEWFLEERDVPWINRTELG</sequence>
<keyword evidence="11" id="KW-0479">Metal-binding</keyword>
<organism evidence="14 15">
    <name type="scientific">Kitasatospora setae (strain ATCC 33774 / DSM 43861 / JCM 3304 / KCC A-0304 / NBRC 14216 / KM-6054)</name>
    <name type="common">Streptomyces setae</name>
    <dbReference type="NCBI Taxonomy" id="452652"/>
    <lineage>
        <taxon>Bacteria</taxon>
        <taxon>Bacillati</taxon>
        <taxon>Actinomycetota</taxon>
        <taxon>Actinomycetes</taxon>
        <taxon>Kitasatosporales</taxon>
        <taxon>Streptomycetaceae</taxon>
        <taxon>Kitasatospora</taxon>
    </lineage>
</organism>
<comment type="similarity">
    <text evidence="11">Belongs to the globin family.</text>
</comment>
<dbReference type="PANTHER" id="PTHR47354">
    <property type="entry name" value="NADH OXIDOREDUCTASE HCR"/>
    <property type="match status" value="1"/>
</dbReference>
<evidence type="ECO:0000256" key="2">
    <source>
        <dbReference type="ARBA" id="ARBA00001974"/>
    </source>
</evidence>
<name>E4NEB0_KITSK</name>
<keyword evidence="7" id="KW-0411">Iron-sulfur</keyword>
<dbReference type="GO" id="GO:0020037">
    <property type="term" value="F:heme binding"/>
    <property type="evidence" value="ECO:0007669"/>
    <property type="project" value="InterPro"/>
</dbReference>
<dbReference type="KEGG" id="ksk:KSE_37410"/>
<evidence type="ECO:0000256" key="1">
    <source>
        <dbReference type="ARBA" id="ARBA00001970"/>
    </source>
</evidence>
<proteinExistence type="inferred from homology"/>
<dbReference type="PROSITE" id="PS51384">
    <property type="entry name" value="FAD_FR"/>
    <property type="match status" value="1"/>
</dbReference>
<keyword evidence="15" id="KW-1185">Reference proteome</keyword>
<dbReference type="CDD" id="cd19753">
    <property type="entry name" value="Mb-like_oxidoreductase"/>
    <property type="match status" value="1"/>
</dbReference>
<comment type="catalytic activity">
    <reaction evidence="9">
        <text>2 nitric oxide + NADH + 2 O2 = 2 nitrate + NAD(+) + H(+)</text>
        <dbReference type="Rhea" id="RHEA:19469"/>
        <dbReference type="ChEBI" id="CHEBI:15378"/>
        <dbReference type="ChEBI" id="CHEBI:15379"/>
        <dbReference type="ChEBI" id="CHEBI:16480"/>
        <dbReference type="ChEBI" id="CHEBI:17632"/>
        <dbReference type="ChEBI" id="CHEBI:57540"/>
        <dbReference type="ChEBI" id="CHEBI:57945"/>
        <dbReference type="EC" id="1.14.12.17"/>
    </reaction>
</comment>
<dbReference type="eggNOG" id="COG1017">
    <property type="taxonomic scope" value="Bacteria"/>
</dbReference>
<evidence type="ECO:0000256" key="8">
    <source>
        <dbReference type="ARBA" id="ARBA00023027"/>
    </source>
</evidence>
<dbReference type="GO" id="GO:0019825">
    <property type="term" value="F:oxygen binding"/>
    <property type="evidence" value="ECO:0007669"/>
    <property type="project" value="InterPro"/>
</dbReference>
<dbReference type="eggNOG" id="COG1018">
    <property type="taxonomic scope" value="Bacteria"/>
</dbReference>
<dbReference type="Gene3D" id="2.40.30.10">
    <property type="entry name" value="Translation factors"/>
    <property type="match status" value="1"/>
</dbReference>
<dbReference type="SUPFAM" id="SSF52343">
    <property type="entry name" value="Ferredoxin reductase-like, C-terminal NADP-linked domain"/>
    <property type="match status" value="1"/>
</dbReference>
<dbReference type="Gene3D" id="1.10.490.10">
    <property type="entry name" value="Globins"/>
    <property type="match status" value="1"/>
</dbReference>
<dbReference type="EC" id="1.14.12.17" evidence="4"/>
<evidence type="ECO:0000256" key="9">
    <source>
        <dbReference type="ARBA" id="ARBA00048649"/>
    </source>
</evidence>
<dbReference type="InterPro" id="IPR009050">
    <property type="entry name" value="Globin-like_sf"/>
</dbReference>
<dbReference type="EMBL" id="AP010968">
    <property type="protein sequence ID" value="BAJ29541.1"/>
    <property type="molecule type" value="Genomic_DNA"/>
</dbReference>
<keyword evidence="11" id="KW-0561">Oxygen transport</keyword>
<dbReference type="PATRIC" id="fig|452652.3.peg.3739"/>
<dbReference type="InterPro" id="IPR001433">
    <property type="entry name" value="OxRdtase_FAD/NAD-bd"/>
</dbReference>
<keyword evidence="11" id="KW-0349">Heme</keyword>
<keyword evidence="8" id="KW-0520">NAD</keyword>
<dbReference type="Pfam" id="PF00970">
    <property type="entry name" value="FAD_binding_6"/>
    <property type="match status" value="1"/>
</dbReference>
<comment type="cofactor">
    <cofactor evidence="2">
        <name>FAD</name>
        <dbReference type="ChEBI" id="CHEBI:57692"/>
    </cofactor>
</comment>
<keyword evidence="11" id="KW-0408">Iron</keyword>
<dbReference type="InterPro" id="IPR012292">
    <property type="entry name" value="Globin/Proto"/>
</dbReference>
<dbReference type="InterPro" id="IPR039261">
    <property type="entry name" value="FNR_nucleotide-bd"/>
</dbReference>
<accession>E4NEB0</accession>
<dbReference type="GO" id="GO:0008941">
    <property type="term" value="F:nitric oxide dioxygenase NAD(P)H activity"/>
    <property type="evidence" value="ECO:0007669"/>
    <property type="project" value="UniProtKB-EC"/>
</dbReference>
<feature type="domain" description="Globin" evidence="12">
    <location>
        <begin position="1"/>
        <end position="133"/>
    </location>
</feature>
<dbReference type="HOGENOM" id="CLU_026437_2_1_11"/>
<dbReference type="PRINTS" id="PR00410">
    <property type="entry name" value="PHEHYDRXLASE"/>
</dbReference>
<dbReference type="InterPro" id="IPR000971">
    <property type="entry name" value="Globin"/>
</dbReference>
<feature type="domain" description="FAD-binding FR-type" evidence="13">
    <location>
        <begin position="140"/>
        <end position="240"/>
    </location>
</feature>
<evidence type="ECO:0000256" key="3">
    <source>
        <dbReference type="ARBA" id="ARBA00006401"/>
    </source>
</evidence>
<dbReference type="Proteomes" id="UP000007076">
    <property type="component" value="Chromosome"/>
</dbReference>
<dbReference type="InterPro" id="IPR017938">
    <property type="entry name" value="Riboflavin_synthase-like_b-brl"/>
</dbReference>
<keyword evidence="6" id="KW-0521">NADP</keyword>
<dbReference type="PROSITE" id="PS01033">
    <property type="entry name" value="GLOBIN"/>
    <property type="match status" value="1"/>
</dbReference>
<dbReference type="GO" id="GO:0051537">
    <property type="term" value="F:2 iron, 2 sulfur cluster binding"/>
    <property type="evidence" value="ECO:0007669"/>
    <property type="project" value="UniProtKB-KW"/>
</dbReference>
<dbReference type="RefSeq" id="WP_014136847.1">
    <property type="nucleotide sequence ID" value="NC_016109.1"/>
</dbReference>
<dbReference type="InterPro" id="IPR050415">
    <property type="entry name" value="MRET"/>
</dbReference>
<evidence type="ECO:0000256" key="4">
    <source>
        <dbReference type="ARBA" id="ARBA00012229"/>
    </source>
</evidence>
<dbReference type="STRING" id="452652.KSE_37410"/>
<reference evidence="14 15" key="1">
    <citation type="journal article" date="2010" name="DNA Res.">
        <title>Genome sequence of Kitasatospora setae NBRC 14216T: an evolutionary snapshot of the family Streptomycetaceae.</title>
        <authorList>
            <person name="Ichikawa N."/>
            <person name="Oguchi A."/>
            <person name="Ikeda H."/>
            <person name="Ishikawa J."/>
            <person name="Kitani S."/>
            <person name="Watanabe Y."/>
            <person name="Nakamura S."/>
            <person name="Katano Y."/>
            <person name="Kishi E."/>
            <person name="Sasagawa M."/>
            <person name="Ankai A."/>
            <person name="Fukui S."/>
            <person name="Hashimoto Y."/>
            <person name="Kamata S."/>
            <person name="Otoguro M."/>
            <person name="Tanikawa S."/>
            <person name="Nihira T."/>
            <person name="Horinouchi S."/>
            <person name="Ohnishi Y."/>
            <person name="Hayakawa M."/>
            <person name="Kuzuyama T."/>
            <person name="Arisawa A."/>
            <person name="Nomoto F."/>
            <person name="Miura H."/>
            <person name="Takahashi Y."/>
            <person name="Fujita N."/>
        </authorList>
    </citation>
    <scope>NUCLEOTIDE SEQUENCE [LARGE SCALE GENOMIC DNA]</scope>
    <source>
        <strain evidence="15">ATCC 33774 / DSM 43861 / JCM 3304 / KCC A-0304 / NBRC 14216 / KM-6054</strain>
    </source>
</reference>